<gene>
    <name evidence="2" type="ORF">mv_L489</name>
</gene>
<dbReference type="InterPro" id="IPR043845">
    <property type="entry name" value="DUF5864"/>
</dbReference>
<evidence type="ECO:0000256" key="1">
    <source>
        <dbReference type="SAM" id="Phobius"/>
    </source>
</evidence>
<reference evidence="2" key="1">
    <citation type="submission" date="2011-10" db="EMBL/GenBank/DDBJ databases">
        <title>Provirophages and transpovirons: unique mobilome of giant viruses.</title>
        <authorList>
            <person name="Desnues C."/>
            <person name="LaScola B."/>
            <person name="Yutin N."/>
            <person name="Fournous G."/>
            <person name="Koonin E."/>
            <person name="Raoult D."/>
        </authorList>
    </citation>
    <scope>NUCLEOTIDE SEQUENCE</scope>
    <source>
        <strain evidence="2">Mv13-mv</strain>
    </source>
</reference>
<keyword evidence="1" id="KW-1133">Transmembrane helix</keyword>
<dbReference type="EMBL" id="JN885998">
    <property type="protein sequence ID" value="AEX62694.1"/>
    <property type="molecule type" value="Genomic_DNA"/>
</dbReference>
<keyword evidence="1" id="KW-0812">Transmembrane</keyword>
<protein>
    <submittedName>
        <fullName evidence="2">Uncharacterized protein</fullName>
    </submittedName>
</protein>
<accession>H2EE71</accession>
<name>H2EE71_9VIRU</name>
<dbReference type="Pfam" id="PF19182">
    <property type="entry name" value="DUF5864"/>
    <property type="match status" value="1"/>
</dbReference>
<organism evidence="2">
    <name type="scientific">Moumouvirus sp. 'Monve'</name>
    <dbReference type="NCBI Taxonomy" id="1128131"/>
    <lineage>
        <taxon>Viruses</taxon>
        <taxon>Varidnaviria</taxon>
        <taxon>Bamfordvirae</taxon>
        <taxon>Nucleocytoviricota</taxon>
        <taxon>Megaviricetes</taxon>
        <taxon>Imitervirales</taxon>
        <taxon>Mimiviridae</taxon>
        <taxon>Megamimivirinae</taxon>
        <taxon>Moumouvirus</taxon>
    </lineage>
</organism>
<evidence type="ECO:0000313" key="2">
    <source>
        <dbReference type="EMBL" id="AEX62694.1"/>
    </source>
</evidence>
<proteinExistence type="predicted"/>
<sequence length="116" mass="13763">MDSDHKSYQSYNSHIDVIKKEDIVTKNKKIMNSIKNKVTKKLDDILSKKYSFNKYYKIYPVTGRVQFVVSIIKNYLFPKDLLFLIKKEDFLVIIYVLNFTILLNIQIILKKILINA</sequence>
<keyword evidence="1" id="KW-0472">Membrane</keyword>
<feature type="transmembrane region" description="Helical" evidence="1">
    <location>
        <begin position="90"/>
        <end position="109"/>
    </location>
</feature>